<evidence type="ECO:0000256" key="2">
    <source>
        <dbReference type="SAM" id="Phobius"/>
    </source>
</evidence>
<keyword evidence="3" id="KW-0732">Signal</keyword>
<dbReference type="EMBL" id="FXUG01000012">
    <property type="protein sequence ID" value="SMP69814.1"/>
    <property type="molecule type" value="Genomic_DNA"/>
</dbReference>
<feature type="compositionally biased region" description="Low complexity" evidence="1">
    <location>
        <begin position="35"/>
        <end position="50"/>
    </location>
</feature>
<proteinExistence type="predicted"/>
<keyword evidence="2" id="KW-0812">Transmembrane</keyword>
<evidence type="ECO:0000256" key="3">
    <source>
        <dbReference type="SAM" id="SignalP"/>
    </source>
</evidence>
<reference evidence="4 5" key="1">
    <citation type="submission" date="2017-05" db="EMBL/GenBank/DDBJ databases">
        <authorList>
            <person name="Varghese N."/>
            <person name="Submissions S."/>
        </authorList>
    </citation>
    <scope>NUCLEOTIDE SEQUENCE [LARGE SCALE GENOMIC DNA]</scope>
    <source>
        <strain evidence="4 5">DSM 25457</strain>
    </source>
</reference>
<feature type="signal peptide" evidence="3">
    <location>
        <begin position="1"/>
        <end position="22"/>
    </location>
</feature>
<feature type="chain" id="PRO_5046367224" evidence="3">
    <location>
        <begin position="23"/>
        <end position="453"/>
    </location>
</feature>
<evidence type="ECO:0000256" key="1">
    <source>
        <dbReference type="SAM" id="MobiDB-lite"/>
    </source>
</evidence>
<feature type="transmembrane region" description="Helical" evidence="2">
    <location>
        <begin position="238"/>
        <end position="256"/>
    </location>
</feature>
<comment type="caution">
    <text evidence="4">The sequence shown here is derived from an EMBL/GenBank/DDBJ whole genome shotgun (WGS) entry which is preliminary data.</text>
</comment>
<organism evidence="4 5">
    <name type="scientific">Neorhodopirellula lusitana</name>
    <dbReference type="NCBI Taxonomy" id="445327"/>
    <lineage>
        <taxon>Bacteria</taxon>
        <taxon>Pseudomonadati</taxon>
        <taxon>Planctomycetota</taxon>
        <taxon>Planctomycetia</taxon>
        <taxon>Pirellulales</taxon>
        <taxon>Pirellulaceae</taxon>
        <taxon>Neorhodopirellula</taxon>
    </lineage>
</organism>
<dbReference type="RefSeq" id="WP_283434242.1">
    <property type="nucleotide sequence ID" value="NZ_FXUG01000012.1"/>
</dbReference>
<name>A0ABY1QG56_9BACT</name>
<evidence type="ECO:0000313" key="5">
    <source>
        <dbReference type="Proteomes" id="UP001158067"/>
    </source>
</evidence>
<keyword evidence="5" id="KW-1185">Reference proteome</keyword>
<evidence type="ECO:0000313" key="4">
    <source>
        <dbReference type="EMBL" id="SMP69814.1"/>
    </source>
</evidence>
<sequence>MNHRVVLFSTATLLFLAIDLFASVGHSQNATAPAESAEAAMTAETTGRTASPIGRTASAVNEDSIPEGLQGDFRPGDIAAATEWADRLNLADWLGPLAPLALSPFFGVACLSGLALWGPEAITDNALLGASGPLRSVPLFTIFAILALLTSLPRLSKVSKPFAQAMDRVEAYAVIVILLAIKITSSYSGDATLDSESMALMNSSSPVVMQAGIVSFTAETLLMIAMTINLLVINSVKFFFEFLVWLTPFPTVDAMFEVGNKATCGILMGIYAYSPMLATAINLLVLFFALIVFRWTARRVKFYRTMLLDPVLALVWRAYGLPNRKGLIVFPQDDIGPFPAKSCLRLTRNPNDQPGWSLQAASSWSPLSWMPTVGGGAKRRVTLCEKTPPRLTQGWLTHTLAVKLANPEPGEETTWTLKTSRRHDQHFAVLTETLAVEVAEEKKAGTVHKTEFA</sequence>
<feature type="transmembrane region" description="Helical" evidence="2">
    <location>
        <begin position="207"/>
        <end position="231"/>
    </location>
</feature>
<keyword evidence="2" id="KW-1133">Transmembrane helix</keyword>
<protein>
    <submittedName>
        <fullName evidence="4">Uncharacterized protein</fullName>
    </submittedName>
</protein>
<feature type="transmembrane region" description="Helical" evidence="2">
    <location>
        <begin position="169"/>
        <end position="187"/>
    </location>
</feature>
<feature type="transmembrane region" description="Helical" evidence="2">
    <location>
        <begin position="137"/>
        <end position="157"/>
    </location>
</feature>
<feature type="transmembrane region" description="Helical" evidence="2">
    <location>
        <begin position="276"/>
        <end position="297"/>
    </location>
</feature>
<accession>A0ABY1QG56</accession>
<keyword evidence="2" id="KW-0472">Membrane</keyword>
<feature type="region of interest" description="Disordered" evidence="1">
    <location>
        <begin position="35"/>
        <end position="57"/>
    </location>
</feature>
<dbReference type="Proteomes" id="UP001158067">
    <property type="component" value="Unassembled WGS sequence"/>
</dbReference>
<gene>
    <name evidence="4" type="ORF">SAMN06265222_112106</name>
</gene>